<name>A0ACC2YW00_9PEZI</name>
<evidence type="ECO:0000313" key="1">
    <source>
        <dbReference type="EMBL" id="KAJ9639512.1"/>
    </source>
</evidence>
<comment type="caution">
    <text evidence="1">The sequence shown here is derived from an EMBL/GenBank/DDBJ whole genome shotgun (WGS) entry which is preliminary data.</text>
</comment>
<gene>
    <name evidence="1" type="primary">PUS1</name>
    <name evidence="1" type="ORF">H2199_006547</name>
</gene>
<sequence length="710" mass="78882">MGQWRASADDEGRRQLFGTKGEKLNTMKLSQASITSIILPPDARSTCPMDQVSERASSVAMASVSEKPMAASETTTLSKLHSSPPPEPRKRDHDDEANDSPDRPNKRKRGSQKRAWERTKFQHGSRNKKKDLGRGEYLIAERTLPRARTDSGSAQQLDRRGRNEAEQNKRRKTEGEGEDGGAGEGKASVLPAAFSKEEIAAEDRRPKRKVAVMIGYSGSGYKGMQINTTEKTIEGDLFTAFVAAGAISKANADDPKKSALVRCARTDKGVHAAGNVISLKLIVEDEDIVQKINSHLSPQIRVWGIERTIGSFSCYQACDSRWYEYLIPTHCFLPPHPSSFLGKKLVQVAEECGDSEGYQARQEEVKDFWAETEEKYIAPILEELDPEIKELVLKALYDGDADPEGLEDGMTEQVAETAADIDQPVKVVDPDNTEIHETADPEKTEEAAIIIQAPSQPAGTRIDDEIQPTDDSVPSLSSKLLDAAIKRLKAAYLLAKRRHRIPPARLARLQTALTAYEGTHSYHNYTIQKSFRDPSAKRLIKSFRVAPTPITIGDTEWLSLKVHGQSFMMHQIRKMVGMAALVVRCGTPIERIGETFGAESVSVPKGGGEVWEGKISFEPYEKEMEEFKQREIYERIFGEEERDNTFHAFFAHIDSYREPYFLWVTSGGIPESKKPLSNAKKGRDAARDPDKFEADSEDEADRAAAGEGEG</sequence>
<protein>
    <submittedName>
        <fullName evidence="1">tRNA pseudouridine synthase 1</fullName>
    </submittedName>
</protein>
<reference evidence="1" key="1">
    <citation type="submission" date="2022-10" db="EMBL/GenBank/DDBJ databases">
        <title>Culturing micro-colonial fungi from biological soil crusts in the Mojave desert and describing Neophaeococcomyces mojavensis, and introducing the new genera and species Taxawa tesnikishii.</title>
        <authorList>
            <person name="Kurbessoian T."/>
            <person name="Stajich J.E."/>
        </authorList>
    </citation>
    <scope>NUCLEOTIDE SEQUENCE</scope>
    <source>
        <strain evidence="1">JES_115</strain>
    </source>
</reference>
<organism evidence="1 2">
    <name type="scientific">Coniosporium tulheliwenetii</name>
    <dbReference type="NCBI Taxonomy" id="3383036"/>
    <lineage>
        <taxon>Eukaryota</taxon>
        <taxon>Fungi</taxon>
        <taxon>Dikarya</taxon>
        <taxon>Ascomycota</taxon>
        <taxon>Pezizomycotina</taxon>
        <taxon>Dothideomycetes</taxon>
        <taxon>Dothideomycetes incertae sedis</taxon>
        <taxon>Coniosporium</taxon>
    </lineage>
</organism>
<accession>A0ACC2YW00</accession>
<dbReference type="Proteomes" id="UP001172680">
    <property type="component" value="Unassembled WGS sequence"/>
</dbReference>
<dbReference type="EMBL" id="JAPDRP010000019">
    <property type="protein sequence ID" value="KAJ9639512.1"/>
    <property type="molecule type" value="Genomic_DNA"/>
</dbReference>
<keyword evidence="2" id="KW-1185">Reference proteome</keyword>
<proteinExistence type="predicted"/>
<evidence type="ECO:0000313" key="2">
    <source>
        <dbReference type="Proteomes" id="UP001172680"/>
    </source>
</evidence>